<dbReference type="PIRSF" id="PIRSF000168">
    <property type="entry name" value="Acyl-CoA_oxidase"/>
    <property type="match status" value="1"/>
</dbReference>
<dbReference type="InterPro" id="IPR036250">
    <property type="entry name" value="AcylCo_DH-like_C"/>
</dbReference>
<evidence type="ECO:0000256" key="4">
    <source>
        <dbReference type="ARBA" id="ARBA00022827"/>
    </source>
</evidence>
<dbReference type="InterPro" id="IPR046373">
    <property type="entry name" value="Acyl-CoA_Oxase/DH_mid-dom_sf"/>
</dbReference>
<dbReference type="SUPFAM" id="SSF47203">
    <property type="entry name" value="Acyl-CoA dehydrogenase C-terminal domain-like"/>
    <property type="match status" value="2"/>
</dbReference>
<dbReference type="AlphaFoldDB" id="A0AB39YG50"/>
<comment type="similarity">
    <text evidence="2">Belongs to the acyl-CoA oxidase family.</text>
</comment>
<organism evidence="9">
    <name type="scientific">Streptomyces sp. R33</name>
    <dbReference type="NCBI Taxonomy" id="3238629"/>
    <lineage>
        <taxon>Bacteria</taxon>
        <taxon>Bacillati</taxon>
        <taxon>Actinomycetota</taxon>
        <taxon>Actinomycetes</taxon>
        <taxon>Kitasatosporales</taxon>
        <taxon>Streptomycetaceae</taxon>
        <taxon>Streptomyces</taxon>
    </lineage>
</organism>
<proteinExistence type="inferred from homology"/>
<accession>A0AB39YG50</accession>
<protein>
    <submittedName>
        <fullName evidence="9">Acyl-CoA dehydrogenase</fullName>
    </submittedName>
</protein>
<dbReference type="InterPro" id="IPR055060">
    <property type="entry name" value="ACOX_C_alpha1"/>
</dbReference>
<comment type="cofactor">
    <cofactor evidence="1">
        <name>FAD</name>
        <dbReference type="ChEBI" id="CHEBI:57692"/>
    </cofactor>
</comment>
<dbReference type="EMBL" id="CP165728">
    <property type="protein sequence ID" value="XDV69255.1"/>
    <property type="molecule type" value="Genomic_DNA"/>
</dbReference>
<dbReference type="InterPro" id="IPR012258">
    <property type="entry name" value="Acyl-CoA_oxidase"/>
</dbReference>
<dbReference type="GO" id="GO:0003997">
    <property type="term" value="F:acyl-CoA oxidase activity"/>
    <property type="evidence" value="ECO:0007669"/>
    <property type="project" value="InterPro"/>
</dbReference>
<reference evidence="9" key="1">
    <citation type="submission" date="2024-08" db="EMBL/GenBank/DDBJ databases">
        <authorList>
            <person name="Yu S.T."/>
        </authorList>
    </citation>
    <scope>NUCLEOTIDE SEQUENCE</scope>
    <source>
        <strain evidence="9">R33</strain>
        <plasmid evidence="9">unnamed1</plasmid>
    </source>
</reference>
<evidence type="ECO:0000259" key="8">
    <source>
        <dbReference type="Pfam" id="PF22924"/>
    </source>
</evidence>
<dbReference type="Pfam" id="PF01756">
    <property type="entry name" value="ACOX"/>
    <property type="match status" value="1"/>
</dbReference>
<dbReference type="Gene3D" id="1.20.140.10">
    <property type="entry name" value="Butyryl-CoA Dehydrogenase, subunit A, domain 3"/>
    <property type="match status" value="2"/>
</dbReference>
<evidence type="ECO:0000256" key="6">
    <source>
        <dbReference type="SAM" id="MobiDB-lite"/>
    </source>
</evidence>
<dbReference type="GO" id="GO:0071949">
    <property type="term" value="F:FAD binding"/>
    <property type="evidence" value="ECO:0007669"/>
    <property type="project" value="InterPro"/>
</dbReference>
<evidence type="ECO:0000313" key="9">
    <source>
        <dbReference type="EMBL" id="XDV69255.1"/>
    </source>
</evidence>
<dbReference type="InterPro" id="IPR002655">
    <property type="entry name" value="Acyl-CoA_oxidase_C"/>
</dbReference>
<dbReference type="InterPro" id="IPR009100">
    <property type="entry name" value="AcylCoA_DH/oxidase_NM_dom_sf"/>
</dbReference>
<dbReference type="Pfam" id="PF22924">
    <property type="entry name" value="ACOX_C_alpha1"/>
    <property type="match status" value="1"/>
</dbReference>
<sequence length="615" mass="67693">MADRLPAPISVLPAQRGSTKPRPRSATQELTHLLFDRDDRERVHGGWRRLLAGKAFSYLPELTPDERTAVSYERLRLVNSAVDDPAALAHDARLLAGLHEWTGFVDGGLCTLASIHYNLFMGSLLDHDFYGRELSAFTSLQRIGTFLCTELAHGNDVASLQTVAVFDRATDGFILNTPNPGARKFMPNTSLIGGPKSAVVAARLLVDGEDQGIFLFLTPLSDHAGHLPGITVRQLPHRTGTPVDHCLTSFDHVRLPREAMLEADHGRLDEDGTLTSALGNRRKRFLRSVNRVTAGKLCMSAGTLGMARAALAIAVRYAHHRHVGGPKTGQRIPVVRHRSHHGRLLHSLANAYAMTFLHRTVMDRFVAHEEAEREEVERLVAVAKGWITWQAREITTESRERCGAQGLFPANRISDLPGNIEGGITAEGDNLVIWVKAAAEMVFGHQVDPISSDTRPAAERDLTDLRFLRDLLASVERTWQARARIALRQGPSGDPVGRWNESSGAALEMVSAHASRLAADAFLEAAGQATDPATRNLLMNLCRLFLLQQLRQHTGDLLAEQRLTVQHVLGLHQTIDAVLAELAPHMMTLVDAFDLPDEYLAEVPIANAGYLDHYQ</sequence>
<keyword evidence="9" id="KW-0614">Plasmid</keyword>
<geneLocation type="plasmid" evidence="9">
    <name>unnamed1</name>
</geneLocation>
<dbReference type="SUPFAM" id="SSF56645">
    <property type="entry name" value="Acyl-CoA dehydrogenase NM domain-like"/>
    <property type="match status" value="1"/>
</dbReference>
<gene>
    <name evidence="9" type="ORF">AB5J51_40690</name>
</gene>
<name>A0AB39YG50_9ACTN</name>
<dbReference type="GO" id="GO:0033540">
    <property type="term" value="P:fatty acid beta-oxidation using acyl-CoA oxidase"/>
    <property type="evidence" value="ECO:0007669"/>
    <property type="project" value="TreeGrafter"/>
</dbReference>
<keyword evidence="5" id="KW-0560">Oxidoreductase</keyword>
<evidence type="ECO:0000256" key="1">
    <source>
        <dbReference type="ARBA" id="ARBA00001974"/>
    </source>
</evidence>
<evidence type="ECO:0000256" key="5">
    <source>
        <dbReference type="ARBA" id="ARBA00023002"/>
    </source>
</evidence>
<feature type="region of interest" description="Disordered" evidence="6">
    <location>
        <begin position="1"/>
        <end position="26"/>
    </location>
</feature>
<evidence type="ECO:0000256" key="3">
    <source>
        <dbReference type="ARBA" id="ARBA00022630"/>
    </source>
</evidence>
<keyword evidence="4" id="KW-0274">FAD</keyword>
<dbReference type="Gene3D" id="2.40.110.10">
    <property type="entry name" value="Butyryl-CoA Dehydrogenase, subunit A, domain 2"/>
    <property type="match status" value="1"/>
</dbReference>
<evidence type="ECO:0000256" key="2">
    <source>
        <dbReference type="ARBA" id="ARBA00006288"/>
    </source>
</evidence>
<dbReference type="GO" id="GO:0055088">
    <property type="term" value="P:lipid homeostasis"/>
    <property type="evidence" value="ECO:0007669"/>
    <property type="project" value="TreeGrafter"/>
</dbReference>
<feature type="domain" description="Acyl-CoA oxidase C-alpha1" evidence="8">
    <location>
        <begin position="296"/>
        <end position="439"/>
    </location>
</feature>
<dbReference type="PANTHER" id="PTHR10909">
    <property type="entry name" value="ELECTRON TRANSPORT OXIDOREDUCTASE"/>
    <property type="match status" value="1"/>
</dbReference>
<keyword evidence="3" id="KW-0285">Flavoprotein</keyword>
<dbReference type="PANTHER" id="PTHR10909:SF382">
    <property type="entry name" value="ACYL-COENZYME A OXIDASE"/>
    <property type="match status" value="1"/>
</dbReference>
<feature type="domain" description="Acyl-CoA oxidase C-terminal" evidence="7">
    <location>
        <begin position="493"/>
        <end position="600"/>
    </location>
</feature>
<evidence type="ECO:0000259" key="7">
    <source>
        <dbReference type="Pfam" id="PF01756"/>
    </source>
</evidence>
<dbReference type="GO" id="GO:0005504">
    <property type="term" value="F:fatty acid binding"/>
    <property type="evidence" value="ECO:0007669"/>
    <property type="project" value="TreeGrafter"/>
</dbReference>